<comment type="function">
    <text evidence="1 9">Catalyzes the reversible cyclization of carbamoyl aspartate to dihydroorotate.</text>
</comment>
<name>A0A520LL56_9GAMM</name>
<feature type="binding site" evidence="9">
    <location>
        <position position="267"/>
    </location>
    <ligand>
        <name>substrate</name>
    </ligand>
</feature>
<evidence type="ECO:0000256" key="10">
    <source>
        <dbReference type="RuleBase" id="RU003440"/>
    </source>
</evidence>
<feature type="binding site" evidence="9">
    <location>
        <position position="255"/>
    </location>
    <ligand>
        <name>substrate</name>
    </ligand>
</feature>
<evidence type="ECO:0000313" key="13">
    <source>
        <dbReference type="Proteomes" id="UP000318148"/>
    </source>
</evidence>
<feature type="binding site" evidence="9">
    <location>
        <begin position="19"/>
        <end position="21"/>
    </location>
    <ligand>
        <name>substrate</name>
    </ligand>
</feature>
<feature type="binding site" description="via carbamate group" evidence="9">
    <location>
        <position position="103"/>
    </location>
    <ligand>
        <name>Zn(2+)</name>
        <dbReference type="ChEBI" id="CHEBI:29105"/>
        <label>2</label>
    </ligand>
</feature>
<sequence length="348" mass="39216">MADSQKKLTIIKPDDWHLHLRDHDALRTTVPFACRGFGRGIIMPNLVPPVVTVDLAIKYKQRILDNIPDSSSWSPLMVLFLTDLTSPEEIYKAHDSKVIFGAKLYPAGATTNSETGVTDLKNLIKTFEAMEEVGMVLQIHGESTEKGIDIFDRESVFIEKTLKPLVEKFPELKISLEHITTLDSVEYIMNQSDTVYGSITPQHLLFNRNDMLVGGIRPHLFCLPILKRERHQQSLIKAATSGNKKFFLGTDSAPHSKDKKENACGCAGCYSHLSAIELYAEIFDQLNSLDQLENFASKNGPDFYGLPYNDSFITLKKHKWTIPSSIKYMDTTLVPLGADMQLNWQLVQ</sequence>
<dbReference type="PANTHER" id="PTHR43137">
    <property type="entry name" value="DIHYDROOROTASE"/>
    <property type="match status" value="1"/>
</dbReference>
<dbReference type="GO" id="GO:0005829">
    <property type="term" value="C:cytosol"/>
    <property type="evidence" value="ECO:0007669"/>
    <property type="project" value="TreeGrafter"/>
</dbReference>
<feature type="binding site" evidence="9">
    <location>
        <position position="251"/>
    </location>
    <ligand>
        <name>Zn(2+)</name>
        <dbReference type="ChEBI" id="CHEBI:29105"/>
        <label>1</label>
    </ligand>
</feature>
<dbReference type="InterPro" id="IPR004721">
    <property type="entry name" value="DHOdimr"/>
</dbReference>
<evidence type="ECO:0000256" key="1">
    <source>
        <dbReference type="ARBA" id="ARBA00002368"/>
    </source>
</evidence>
<dbReference type="UniPathway" id="UPA00070">
    <property type="reaction ID" value="UER00117"/>
</dbReference>
<dbReference type="InterPro" id="IPR002195">
    <property type="entry name" value="Dihydroorotase_CS"/>
</dbReference>
<dbReference type="Gene3D" id="3.20.20.140">
    <property type="entry name" value="Metal-dependent hydrolases"/>
    <property type="match status" value="1"/>
</dbReference>
<feature type="domain" description="Amidohydrolase-related" evidence="11">
    <location>
        <begin position="15"/>
        <end position="307"/>
    </location>
</feature>
<dbReference type="SUPFAM" id="SSF51556">
    <property type="entry name" value="Metallo-dependent hydrolases"/>
    <property type="match status" value="1"/>
</dbReference>
<dbReference type="EC" id="3.5.2.3" evidence="4 9"/>
<evidence type="ECO:0000313" key="12">
    <source>
        <dbReference type="EMBL" id="RZO05901.1"/>
    </source>
</evidence>
<feature type="modified residue" description="N6-carboxylysine" evidence="9">
    <location>
        <position position="103"/>
    </location>
</feature>
<keyword evidence="6 9" id="KW-0378">Hydrolase</keyword>
<dbReference type="GO" id="GO:0004151">
    <property type="term" value="F:dihydroorotase activity"/>
    <property type="evidence" value="ECO:0007669"/>
    <property type="project" value="UniProtKB-UniRule"/>
</dbReference>
<feature type="binding site" evidence="9">
    <location>
        <position position="223"/>
    </location>
    <ligand>
        <name>substrate</name>
    </ligand>
</feature>
<comment type="catalytic activity">
    <reaction evidence="9 10">
        <text>(S)-dihydroorotate + H2O = N-carbamoyl-L-aspartate + H(+)</text>
        <dbReference type="Rhea" id="RHEA:24296"/>
        <dbReference type="ChEBI" id="CHEBI:15377"/>
        <dbReference type="ChEBI" id="CHEBI:15378"/>
        <dbReference type="ChEBI" id="CHEBI:30864"/>
        <dbReference type="ChEBI" id="CHEBI:32814"/>
        <dbReference type="EC" id="3.5.2.3"/>
    </reaction>
</comment>
<evidence type="ECO:0000259" key="11">
    <source>
        <dbReference type="Pfam" id="PF01979"/>
    </source>
</evidence>
<evidence type="ECO:0000256" key="2">
    <source>
        <dbReference type="ARBA" id="ARBA00004880"/>
    </source>
</evidence>
<dbReference type="CDD" id="cd01294">
    <property type="entry name" value="DHOase"/>
    <property type="match status" value="1"/>
</dbReference>
<dbReference type="PIRSF" id="PIRSF001237">
    <property type="entry name" value="DHOdimr"/>
    <property type="match status" value="1"/>
</dbReference>
<evidence type="ECO:0000256" key="4">
    <source>
        <dbReference type="ARBA" id="ARBA00012860"/>
    </source>
</evidence>
<comment type="similarity">
    <text evidence="3 9 10">Belongs to the metallo-dependent hydrolases superfamily. DHOase family. Class II DHOase subfamily.</text>
</comment>
<proteinExistence type="inferred from homology"/>
<evidence type="ECO:0000256" key="3">
    <source>
        <dbReference type="ARBA" id="ARBA00005631"/>
    </source>
</evidence>
<evidence type="ECO:0000256" key="9">
    <source>
        <dbReference type="HAMAP-Rule" id="MF_00219"/>
    </source>
</evidence>
<dbReference type="AlphaFoldDB" id="A0A520LL56"/>
<dbReference type="GO" id="GO:0006207">
    <property type="term" value="P:'de novo' pyrimidine nucleobase biosynthetic process"/>
    <property type="evidence" value="ECO:0007669"/>
    <property type="project" value="TreeGrafter"/>
</dbReference>
<keyword evidence="8 9" id="KW-0665">Pyrimidine biosynthesis</keyword>
<accession>A0A520LL56</accession>
<dbReference type="PANTHER" id="PTHR43137:SF1">
    <property type="entry name" value="DIHYDROOROTASE"/>
    <property type="match status" value="1"/>
</dbReference>
<comment type="pathway">
    <text evidence="2 9 10">Pyrimidine metabolism; UMP biosynthesis via de novo pathway; (S)-dihydroorotate from bicarbonate: step 3/3.</text>
</comment>
<dbReference type="GO" id="GO:0008270">
    <property type="term" value="F:zinc ion binding"/>
    <property type="evidence" value="ECO:0007669"/>
    <property type="project" value="UniProtKB-UniRule"/>
</dbReference>
<dbReference type="HAMAP" id="MF_00219">
    <property type="entry name" value="PyrC_classII"/>
    <property type="match status" value="1"/>
</dbReference>
<evidence type="ECO:0000256" key="7">
    <source>
        <dbReference type="ARBA" id="ARBA00022833"/>
    </source>
</evidence>
<feature type="binding site" evidence="9">
    <location>
        <position position="19"/>
    </location>
    <ligand>
        <name>Zn(2+)</name>
        <dbReference type="ChEBI" id="CHEBI:29105"/>
        <label>1</label>
    </ligand>
</feature>
<feature type="binding site" evidence="9">
    <location>
        <position position="178"/>
    </location>
    <ligand>
        <name>Zn(2+)</name>
        <dbReference type="ChEBI" id="CHEBI:29105"/>
        <label>2</label>
    </ligand>
</feature>
<reference evidence="12 13" key="1">
    <citation type="submission" date="2019-02" db="EMBL/GenBank/DDBJ databases">
        <title>Prokaryotic population dynamics and viral predation in marine succession experiment using metagenomics: the confinement effect.</title>
        <authorList>
            <person name="Haro-Moreno J.M."/>
            <person name="Rodriguez-Valera F."/>
            <person name="Lopez-Perez M."/>
        </authorList>
    </citation>
    <scope>NUCLEOTIDE SEQUENCE [LARGE SCALE GENOMIC DNA]</scope>
    <source>
        <strain evidence="12">MED-G169</strain>
    </source>
</reference>
<organism evidence="12 13">
    <name type="scientific">SAR92 clade bacterium</name>
    <dbReference type="NCBI Taxonomy" id="2315479"/>
    <lineage>
        <taxon>Bacteria</taxon>
        <taxon>Pseudomonadati</taxon>
        <taxon>Pseudomonadota</taxon>
        <taxon>Gammaproteobacteria</taxon>
        <taxon>Cellvibrionales</taxon>
        <taxon>Porticoccaceae</taxon>
        <taxon>SAR92 clade</taxon>
    </lineage>
</organism>
<dbReference type="Pfam" id="PF01979">
    <property type="entry name" value="Amidohydro_1"/>
    <property type="match status" value="1"/>
</dbReference>
<feature type="binding site" evidence="9">
    <location>
        <position position="17"/>
    </location>
    <ligand>
        <name>Zn(2+)</name>
        <dbReference type="ChEBI" id="CHEBI:29105"/>
        <label>1</label>
    </ligand>
</feature>
<protein>
    <recommendedName>
        <fullName evidence="4 9">Dihydroorotase</fullName>
        <shortName evidence="9">DHOase</shortName>
        <ecNumber evidence="4 9">3.5.2.3</ecNumber>
    </recommendedName>
</protein>
<comment type="cofactor">
    <cofactor evidence="9 10">
        <name>Zn(2+)</name>
        <dbReference type="ChEBI" id="CHEBI:29105"/>
    </cofactor>
    <text evidence="9 10">Binds 2 Zn(2+) ions per subunit.</text>
</comment>
<evidence type="ECO:0000256" key="6">
    <source>
        <dbReference type="ARBA" id="ARBA00022801"/>
    </source>
</evidence>
<feature type="binding site" description="via carbamate group" evidence="9">
    <location>
        <position position="103"/>
    </location>
    <ligand>
        <name>Zn(2+)</name>
        <dbReference type="ChEBI" id="CHEBI:29105"/>
        <label>1</label>
    </ligand>
</feature>
<keyword evidence="5 9" id="KW-0479">Metal-binding</keyword>
<feature type="binding site" evidence="9">
    <location>
        <position position="45"/>
    </location>
    <ligand>
        <name>substrate</name>
    </ligand>
</feature>
<feature type="binding site" evidence="9">
    <location>
        <position position="140"/>
    </location>
    <ligand>
        <name>substrate</name>
    </ligand>
</feature>
<dbReference type="NCBIfam" id="TIGR00856">
    <property type="entry name" value="pyrC_dimer"/>
    <property type="match status" value="1"/>
</dbReference>
<keyword evidence="7 9" id="KW-0862">Zinc</keyword>
<dbReference type="PROSITE" id="PS00483">
    <property type="entry name" value="DIHYDROOROTASE_2"/>
    <property type="match status" value="1"/>
</dbReference>
<feature type="binding site" evidence="9">
    <location>
        <position position="140"/>
    </location>
    <ligand>
        <name>Zn(2+)</name>
        <dbReference type="ChEBI" id="CHEBI:29105"/>
        <label>2</label>
    </ligand>
</feature>
<evidence type="ECO:0000256" key="8">
    <source>
        <dbReference type="ARBA" id="ARBA00022975"/>
    </source>
</evidence>
<comment type="subunit">
    <text evidence="9">Homodimer.</text>
</comment>
<gene>
    <name evidence="9" type="primary">pyrC</name>
    <name evidence="12" type="ORF">EVB02_03025</name>
</gene>
<evidence type="ECO:0000256" key="5">
    <source>
        <dbReference type="ARBA" id="ARBA00022723"/>
    </source>
</evidence>
<dbReference type="EMBL" id="SHBO01000034">
    <property type="protein sequence ID" value="RZO05901.1"/>
    <property type="molecule type" value="Genomic_DNA"/>
</dbReference>
<dbReference type="InterPro" id="IPR006680">
    <property type="entry name" value="Amidohydro-rel"/>
</dbReference>
<comment type="caution">
    <text evidence="12">The sequence shown here is derived from an EMBL/GenBank/DDBJ whole genome shotgun (WGS) entry which is preliminary data.</text>
</comment>
<feature type="active site" evidence="9">
    <location>
        <position position="251"/>
    </location>
</feature>
<dbReference type="GO" id="GO:0044205">
    <property type="term" value="P:'de novo' UMP biosynthetic process"/>
    <property type="evidence" value="ECO:0007669"/>
    <property type="project" value="UniProtKB-UniRule"/>
</dbReference>
<dbReference type="Proteomes" id="UP000318148">
    <property type="component" value="Unassembled WGS sequence"/>
</dbReference>
<dbReference type="InterPro" id="IPR032466">
    <property type="entry name" value="Metal_Hydrolase"/>
</dbReference>